<feature type="coiled-coil region" evidence="6">
    <location>
        <begin position="192"/>
        <end position="565"/>
    </location>
</feature>
<dbReference type="SUPFAM" id="SSF49562">
    <property type="entry name" value="C2 domain (Calcium/lipid-binding domain, CaLB)"/>
    <property type="match status" value="1"/>
</dbReference>
<comment type="caution">
    <text evidence="10">The sequence shown here is derived from an EMBL/GenBank/DDBJ whole genome shotgun (WGS) entry which is preliminary data.</text>
</comment>
<feature type="compositionally biased region" description="Polar residues" evidence="7">
    <location>
        <begin position="1020"/>
        <end position="1030"/>
    </location>
</feature>
<reference evidence="10 11" key="1">
    <citation type="journal article" date="2018" name="Nat. Ecol. Evol.">
        <title>Genomic signatures of mitonuclear coevolution across populations of Tigriopus californicus.</title>
        <authorList>
            <person name="Barreto F.S."/>
            <person name="Watson E.T."/>
            <person name="Lima T.G."/>
            <person name="Willett C.S."/>
            <person name="Edmands S."/>
            <person name="Li W."/>
            <person name="Burton R.S."/>
        </authorList>
    </citation>
    <scope>NUCLEOTIDE SEQUENCE [LARGE SCALE GENOMIC DNA]</scope>
    <source>
        <strain evidence="10 11">San Diego</strain>
    </source>
</reference>
<keyword evidence="3 6" id="KW-0175">Coiled coil</keyword>
<dbReference type="InterPro" id="IPR041091">
    <property type="entry name" value="RPGRIP1_C"/>
</dbReference>
<name>A0A553PAA1_TIGCA</name>
<feature type="coiled-coil region" evidence="6">
    <location>
        <begin position="103"/>
        <end position="137"/>
    </location>
</feature>
<feature type="region of interest" description="Disordered" evidence="7">
    <location>
        <begin position="137"/>
        <end position="187"/>
    </location>
</feature>
<feature type="domain" description="RPGR-interacting protein 1 first C2" evidence="8">
    <location>
        <begin position="595"/>
        <end position="736"/>
    </location>
</feature>
<proteinExistence type="inferred from homology"/>
<feature type="compositionally biased region" description="Acidic residues" evidence="7">
    <location>
        <begin position="872"/>
        <end position="881"/>
    </location>
</feature>
<feature type="compositionally biased region" description="Acidic residues" evidence="7">
    <location>
        <begin position="986"/>
        <end position="996"/>
    </location>
</feature>
<accession>A0A553PAA1</accession>
<dbReference type="GO" id="GO:1905515">
    <property type="term" value="P:non-motile cilium assembly"/>
    <property type="evidence" value="ECO:0007669"/>
    <property type="project" value="TreeGrafter"/>
</dbReference>
<feature type="compositionally biased region" description="Polar residues" evidence="7">
    <location>
        <begin position="157"/>
        <end position="167"/>
    </location>
</feature>
<feature type="compositionally biased region" description="Low complexity" evidence="7">
    <location>
        <begin position="925"/>
        <end position="935"/>
    </location>
</feature>
<feature type="compositionally biased region" description="Basic and acidic residues" evidence="7">
    <location>
        <begin position="825"/>
        <end position="846"/>
    </location>
</feature>
<dbReference type="GO" id="GO:0005856">
    <property type="term" value="C:cytoskeleton"/>
    <property type="evidence" value="ECO:0007669"/>
    <property type="project" value="UniProtKB-ARBA"/>
</dbReference>
<dbReference type="STRING" id="6832.A0A553PAA1"/>
<comment type="subcellular location">
    <subcellularLocation>
        <location evidence="1">Cell projection</location>
        <location evidence="1">Cilium</location>
    </subcellularLocation>
</comment>
<feature type="compositionally biased region" description="Low complexity" evidence="7">
    <location>
        <begin position="140"/>
        <end position="149"/>
    </location>
</feature>
<evidence type="ECO:0000256" key="1">
    <source>
        <dbReference type="ARBA" id="ARBA00004138"/>
    </source>
</evidence>
<evidence type="ECO:0000313" key="10">
    <source>
        <dbReference type="EMBL" id="TRY74599.1"/>
    </source>
</evidence>
<evidence type="ECO:0000256" key="7">
    <source>
        <dbReference type="SAM" id="MobiDB-lite"/>
    </source>
</evidence>
<evidence type="ECO:0008006" key="12">
    <source>
        <dbReference type="Google" id="ProtNLM"/>
    </source>
</evidence>
<evidence type="ECO:0000256" key="5">
    <source>
        <dbReference type="ARBA" id="ARBA00023273"/>
    </source>
</evidence>
<protein>
    <recommendedName>
        <fullName evidence="12">Protein fantom</fullName>
    </recommendedName>
</protein>
<feature type="domain" description="RPGRIP1 C-terminal" evidence="9">
    <location>
        <begin position="1263"/>
        <end position="1424"/>
    </location>
</feature>
<evidence type="ECO:0000256" key="6">
    <source>
        <dbReference type="SAM" id="Coils"/>
    </source>
</evidence>
<evidence type="ECO:0000259" key="9">
    <source>
        <dbReference type="Pfam" id="PF18111"/>
    </source>
</evidence>
<dbReference type="Proteomes" id="UP000318571">
    <property type="component" value="Chromosome 2"/>
</dbReference>
<dbReference type="GO" id="GO:0035869">
    <property type="term" value="C:ciliary transition zone"/>
    <property type="evidence" value="ECO:0007669"/>
    <property type="project" value="TreeGrafter"/>
</dbReference>
<dbReference type="InterPro" id="IPR021656">
    <property type="entry name" value="C2-C2_1"/>
</dbReference>
<dbReference type="Pfam" id="PF11618">
    <property type="entry name" value="C2-C2_1"/>
    <property type="match status" value="1"/>
</dbReference>
<organism evidence="10 11">
    <name type="scientific">Tigriopus californicus</name>
    <name type="common">Marine copepod</name>
    <dbReference type="NCBI Taxonomy" id="6832"/>
    <lineage>
        <taxon>Eukaryota</taxon>
        <taxon>Metazoa</taxon>
        <taxon>Ecdysozoa</taxon>
        <taxon>Arthropoda</taxon>
        <taxon>Crustacea</taxon>
        <taxon>Multicrustacea</taxon>
        <taxon>Hexanauplia</taxon>
        <taxon>Copepoda</taxon>
        <taxon>Harpacticoida</taxon>
        <taxon>Harpacticidae</taxon>
        <taxon>Tigriopus</taxon>
    </lineage>
</organism>
<dbReference type="InterPro" id="IPR031139">
    <property type="entry name" value="RPGRIP1_fam"/>
</dbReference>
<dbReference type="OMA" id="NEDEECR"/>
<feature type="region of interest" description="Disordered" evidence="7">
    <location>
        <begin position="781"/>
        <end position="1246"/>
    </location>
</feature>
<comment type="similarity">
    <text evidence="2">Belongs to the RPGRIP1 family.</text>
</comment>
<evidence type="ECO:0000259" key="8">
    <source>
        <dbReference type="Pfam" id="PF11618"/>
    </source>
</evidence>
<dbReference type="Pfam" id="PF18111">
    <property type="entry name" value="RPGR1_C"/>
    <property type="match status" value="1"/>
</dbReference>
<gene>
    <name evidence="10" type="ORF">TCAL_00595</name>
</gene>
<feature type="compositionally biased region" description="Basic and acidic residues" evidence="7">
    <location>
        <begin position="914"/>
        <end position="924"/>
    </location>
</feature>
<evidence type="ECO:0000256" key="2">
    <source>
        <dbReference type="ARBA" id="ARBA00006042"/>
    </source>
</evidence>
<evidence type="ECO:0000256" key="4">
    <source>
        <dbReference type="ARBA" id="ARBA00023069"/>
    </source>
</evidence>
<dbReference type="InterPro" id="IPR035892">
    <property type="entry name" value="C2_domain_sf"/>
</dbReference>
<evidence type="ECO:0000313" key="11">
    <source>
        <dbReference type="Proteomes" id="UP000318571"/>
    </source>
</evidence>
<sequence>MDHDLDEDEMVPVKDLNGISHEFALHVDPNQVFNQQRAVVAKLSRDDLEDRYLRLLEENVVIKKHACKQEDKIKKLATKLIRVLSDKKRLEMASGGVPTRHRDIETEELIEDQQHKIRELERQSTHLREKLMVTRQQLMGSNSGKASVGGSKGKPHPSSTPVVSSGSRMPGQGGGALSPSSITMVGPGPLLNQQAQRLLEEARTENRMLEETIVALKEQVNLYEQETEQVKEQLRIKESSYEEEIQILKGQLLDGQRHTATENIQLIQLHKENNLKTAQVQSLKAQVQGLEESLGKLKVDCEQAQSELKDVSQQLEEEQRKGIKFSEELAENSASKQALAEIEEKVKDLQKENAILRESNSKLLDSAYNLERERQFQATENALKIQVAQLEATLKSDLNDKKALQEALMKEREQYAKIEGEYQELQGKYFAVKENIEGQEEKLAYFAKENSINMKELEDALLILRQKNDSVKSFPSFLNEIESGNKDLKVELSEVQVQYVESIHELDKTRSLLRVQGEINGEQKNEINALQTRLQQVKAEYQSQMLEYKKLLEMRANRIQKLENQLRESAYGNLQKNLSKAGHESGSVLGKDTSVHIASGQSLFEIHIQKVHLTQETLVFLGLTEPKLFATWAFYDHDLQYTPMGMGPEAVFDSSSYYKIKLDDSLLDYISEHCVQMDLHLVVAHDCRHIGQTMVKLGEVLEYPTNKLHGSTILYGVGEANKQRVIGTLDYWFKLHTAATKRIFEWIEHKREIKRMLDNAEQKQTLTEVSLLEVETKALIEKNMTLPDPPRPPKSQETVPKETKQKMVGNAKSLVSKASPKPKPRGMDESQNRIPAPKDTELEPMPKTRSTPKKPLPVTQSKSASPIHEESSSSEESDENNETPVQTTLKPRPKPKLNQPRPKSAKIITLQPKQPEKPLWKSNEETTSSSSSSTSSEEDNTGQDSKKQQSANEALNQPTSALANPTRVVPSPRPTFVSGGGIGESSSEDESSEDEEANRQPSSKPLELILETKNEEGSPSEPSRNKTPQTPDDHSESHEREKPKPKGRPKNKENLSKYDTERKAEEEKSIDSKKETKGKQLKTDLVAEVKQVKGKDEKKKEEKPDKGKEEKPDKGKEEKPDKGKEKKPDKGKEKKEPKKEEQDTGKEPTKDEEEGHHEEVEDQEKEKEKKKSEKEDAKKPTKRSFLQRLGSKFKSLDKRDDKSKSRESVQEEKPEGAEQNDAKKKKEVSHEIGETTDDEENSEGVVMRRHSPLTKRASIPNLDVVIISISEFRVTNKNAKLLKDDQVEKLYVEFKFLDVPDEELETPFSLPKPKKLGDSIVFNFRKVIPLDRGEQSNRRRLFSKMLSNQGASSKLRFTVVSEPSEKAKYCDDIGIAEVDLASILKSKKDLVDCNLEVLGETKKGTEPIGTLTVSILATEVIKSLKL</sequence>
<dbReference type="Gene3D" id="2.60.40.150">
    <property type="entry name" value="C2 domain"/>
    <property type="match status" value="2"/>
</dbReference>
<keyword evidence="4" id="KW-0969">Cilium</keyword>
<dbReference type="PANTHER" id="PTHR14240:SF1">
    <property type="entry name" value="PROTEIN FANTOM-RELATED"/>
    <property type="match status" value="1"/>
</dbReference>
<feature type="compositionally biased region" description="Basic and acidic residues" evidence="7">
    <location>
        <begin position="1031"/>
        <end position="1179"/>
    </location>
</feature>
<keyword evidence="11" id="KW-1185">Reference proteome</keyword>
<evidence type="ECO:0000256" key="3">
    <source>
        <dbReference type="ARBA" id="ARBA00023054"/>
    </source>
</evidence>
<feature type="compositionally biased region" description="Basic and acidic residues" evidence="7">
    <location>
        <begin position="1194"/>
        <end position="1233"/>
    </location>
</feature>
<feature type="compositionally biased region" description="Polar residues" evidence="7">
    <location>
        <begin position="948"/>
        <end position="963"/>
    </location>
</feature>
<dbReference type="EMBL" id="VCGU01000005">
    <property type="protein sequence ID" value="TRY74599.1"/>
    <property type="molecule type" value="Genomic_DNA"/>
</dbReference>
<keyword evidence="5" id="KW-0966">Cell projection</keyword>
<dbReference type="PANTHER" id="PTHR14240">
    <property type="entry name" value="RETINITIS PIGMENTOSA GTPASE REGULATOR-INTERACTING PROTEIN"/>
    <property type="match status" value="1"/>
</dbReference>